<dbReference type="SUPFAM" id="SSF55486">
    <property type="entry name" value="Metalloproteases ('zincins'), catalytic domain"/>
    <property type="match status" value="1"/>
</dbReference>
<dbReference type="Pfam" id="PF13688">
    <property type="entry name" value="Reprolysin_5"/>
    <property type="match status" value="1"/>
</dbReference>
<evidence type="ECO:0000313" key="2">
    <source>
        <dbReference type="Proteomes" id="UP001480955"/>
    </source>
</evidence>
<accession>A0ABV1QTZ6</accession>
<gene>
    <name evidence="1" type="ORF">ABS772_23500</name>
</gene>
<comment type="caution">
    <text evidence="1">The sequence shown here is derived from an EMBL/GenBank/DDBJ whole genome shotgun (WGS) entry which is preliminary data.</text>
</comment>
<proteinExistence type="predicted"/>
<dbReference type="RefSeq" id="WP_350397107.1">
    <property type="nucleotide sequence ID" value="NZ_JBELQE010000124.1"/>
</dbReference>
<keyword evidence="2" id="KW-1185">Reference proteome</keyword>
<evidence type="ECO:0000313" key="1">
    <source>
        <dbReference type="EMBL" id="MER2252889.1"/>
    </source>
</evidence>
<organism evidence="1 2">
    <name type="scientific">Methylorubrum podarium</name>
    <dbReference type="NCBI Taxonomy" id="200476"/>
    <lineage>
        <taxon>Bacteria</taxon>
        <taxon>Pseudomonadati</taxon>
        <taxon>Pseudomonadota</taxon>
        <taxon>Alphaproteobacteria</taxon>
        <taxon>Hyphomicrobiales</taxon>
        <taxon>Methylobacteriaceae</taxon>
        <taxon>Methylorubrum</taxon>
    </lineage>
</organism>
<sequence>MGTDVFIEPDTGYDGKIPINDSTIRYRLVHINPSSLNLLHDAHDIENAGLGLSANLFDDIKVNLLLSQKTSARDKTVFYGSVVMAKQSDVTVIVRGERLSATIFTEEQMFRVEPLSKKMHVIKEINLEMESDCEVKNLSEDCESSDGVDSKKISKAIKAIDTTRISGNPHIISILILYTPSVKDSFSSEESLNIYIDDMITESTKYFSECDINAKFTYTAREINRDFPAAADECLEMIKDDPEIARWRLEDKADLVSLLRVSRGSVAYCLGSINHGNPKKGFSVVNLDNSRDVFSFIHEIAHNMGCAHDPEGDHLDCKGADTIARGHIFEVHGKKRKTIMAYGSAKRIPRFSGTDVSWDGVLTGRADRNNSAILRNTVKTVATYFESLYNEV</sequence>
<dbReference type="Proteomes" id="UP001480955">
    <property type="component" value="Unassembled WGS sequence"/>
</dbReference>
<protein>
    <submittedName>
        <fullName evidence="1">M12 family metallo-peptidase</fullName>
    </submittedName>
</protein>
<reference evidence="1 2" key="1">
    <citation type="submission" date="2024-06" db="EMBL/GenBank/DDBJ databases">
        <authorList>
            <person name="Campbell A.G."/>
        </authorList>
    </citation>
    <scope>NUCLEOTIDE SEQUENCE [LARGE SCALE GENOMIC DNA]</scope>
    <source>
        <strain evidence="1 2">EM12</strain>
    </source>
</reference>
<name>A0ABV1QTZ6_9HYPH</name>
<dbReference type="Gene3D" id="3.40.390.10">
    <property type="entry name" value="Collagenase (Catalytic Domain)"/>
    <property type="match status" value="1"/>
</dbReference>
<dbReference type="EMBL" id="JBELQE010000124">
    <property type="protein sequence ID" value="MER2252889.1"/>
    <property type="molecule type" value="Genomic_DNA"/>
</dbReference>
<dbReference type="InterPro" id="IPR024079">
    <property type="entry name" value="MetalloPept_cat_dom_sf"/>
</dbReference>